<feature type="transmembrane region" description="Helical" evidence="1">
    <location>
        <begin position="32"/>
        <end position="51"/>
    </location>
</feature>
<keyword evidence="1" id="KW-1133">Transmembrane helix</keyword>
<proteinExistence type="predicted"/>
<evidence type="ECO:0000313" key="3">
    <source>
        <dbReference type="Proteomes" id="UP000183832"/>
    </source>
</evidence>
<name>A0A1J1HM93_9DIPT</name>
<reference evidence="2 3" key="1">
    <citation type="submission" date="2015-04" db="EMBL/GenBank/DDBJ databases">
        <authorList>
            <person name="Syromyatnikov M.Y."/>
            <person name="Popov V.N."/>
        </authorList>
    </citation>
    <scope>NUCLEOTIDE SEQUENCE [LARGE SCALE GENOMIC DNA]</scope>
</reference>
<evidence type="ECO:0000256" key="1">
    <source>
        <dbReference type="SAM" id="Phobius"/>
    </source>
</evidence>
<dbReference type="Proteomes" id="UP000183832">
    <property type="component" value="Unassembled WGS sequence"/>
</dbReference>
<sequence length="78" mass="9286">MRTQWTMFVIIQNLHRHCEKCSVFERFQLYNVSYVPVMILMAPAAVCISAFERANTFNFPEVQQKNIFSVTIFYELLM</sequence>
<keyword evidence="3" id="KW-1185">Reference proteome</keyword>
<dbReference type="AlphaFoldDB" id="A0A1J1HM93"/>
<evidence type="ECO:0000313" key="2">
    <source>
        <dbReference type="EMBL" id="CRK89175.1"/>
    </source>
</evidence>
<dbReference type="EMBL" id="CVRI01000011">
    <property type="protein sequence ID" value="CRK89175.1"/>
    <property type="molecule type" value="Genomic_DNA"/>
</dbReference>
<organism evidence="2 3">
    <name type="scientific">Clunio marinus</name>
    <dbReference type="NCBI Taxonomy" id="568069"/>
    <lineage>
        <taxon>Eukaryota</taxon>
        <taxon>Metazoa</taxon>
        <taxon>Ecdysozoa</taxon>
        <taxon>Arthropoda</taxon>
        <taxon>Hexapoda</taxon>
        <taxon>Insecta</taxon>
        <taxon>Pterygota</taxon>
        <taxon>Neoptera</taxon>
        <taxon>Endopterygota</taxon>
        <taxon>Diptera</taxon>
        <taxon>Nematocera</taxon>
        <taxon>Chironomoidea</taxon>
        <taxon>Chironomidae</taxon>
        <taxon>Clunio</taxon>
    </lineage>
</organism>
<accession>A0A1J1HM93</accession>
<gene>
    <name evidence="2" type="ORF">CLUMA_CG002936</name>
</gene>
<keyword evidence="1" id="KW-0472">Membrane</keyword>
<protein>
    <submittedName>
        <fullName evidence="2">CLUMA_CG002936, isoform A</fullName>
    </submittedName>
</protein>
<keyword evidence="1" id="KW-0812">Transmembrane</keyword>